<organism evidence="9 10">
    <name type="scientific">Halovenus carboxidivorans</name>
    <dbReference type="NCBI Taxonomy" id="2692199"/>
    <lineage>
        <taxon>Archaea</taxon>
        <taxon>Methanobacteriati</taxon>
        <taxon>Methanobacteriota</taxon>
        <taxon>Stenosarchaea group</taxon>
        <taxon>Halobacteria</taxon>
        <taxon>Halobacteriales</taxon>
        <taxon>Haloarculaceae</taxon>
        <taxon>Halovenus</taxon>
    </lineage>
</organism>
<feature type="region of interest" description="Disordered" evidence="5">
    <location>
        <begin position="242"/>
        <end position="271"/>
    </location>
</feature>
<dbReference type="Proteomes" id="UP000466535">
    <property type="component" value="Unassembled WGS sequence"/>
</dbReference>
<dbReference type="SUPFAM" id="SSF58104">
    <property type="entry name" value="Methyl-accepting chemotaxis protein (MCP) signaling domain"/>
    <property type="match status" value="1"/>
</dbReference>
<keyword evidence="6" id="KW-1133">Transmembrane helix</keyword>
<dbReference type="GO" id="GO:0004888">
    <property type="term" value="F:transmembrane signaling receptor activity"/>
    <property type="evidence" value="ECO:0007669"/>
    <property type="project" value="InterPro"/>
</dbReference>
<dbReference type="PROSITE" id="PS50111">
    <property type="entry name" value="CHEMOTAXIS_TRANSDUC_2"/>
    <property type="match status" value="1"/>
</dbReference>
<feature type="compositionally biased region" description="Basic and acidic residues" evidence="5">
    <location>
        <begin position="307"/>
        <end position="316"/>
    </location>
</feature>
<keyword evidence="10" id="KW-1185">Reference proteome</keyword>
<evidence type="ECO:0000256" key="2">
    <source>
        <dbReference type="ARBA" id="ARBA00029447"/>
    </source>
</evidence>
<dbReference type="InterPro" id="IPR004090">
    <property type="entry name" value="Chemotax_Me-accpt_rcpt"/>
</dbReference>
<evidence type="ECO:0000256" key="6">
    <source>
        <dbReference type="SAM" id="Phobius"/>
    </source>
</evidence>
<dbReference type="InterPro" id="IPR004089">
    <property type="entry name" value="MCPsignal_dom"/>
</dbReference>
<dbReference type="GO" id="GO:0007165">
    <property type="term" value="P:signal transduction"/>
    <property type="evidence" value="ECO:0007669"/>
    <property type="project" value="UniProtKB-KW"/>
</dbReference>
<dbReference type="GO" id="GO:0016020">
    <property type="term" value="C:membrane"/>
    <property type="evidence" value="ECO:0007669"/>
    <property type="project" value="InterPro"/>
</dbReference>
<feature type="domain" description="HAMP" evidence="8">
    <location>
        <begin position="64"/>
        <end position="117"/>
    </location>
</feature>
<dbReference type="PRINTS" id="PR00260">
    <property type="entry name" value="CHEMTRNSDUCR"/>
</dbReference>
<dbReference type="SMART" id="SM00304">
    <property type="entry name" value="HAMP"/>
    <property type="match status" value="3"/>
</dbReference>
<keyword evidence="1 3" id="KW-0807">Transducer</keyword>
<dbReference type="AlphaFoldDB" id="A0A6B0T8J7"/>
<dbReference type="SMART" id="SM00283">
    <property type="entry name" value="MA"/>
    <property type="match status" value="1"/>
</dbReference>
<dbReference type="PROSITE" id="PS50885">
    <property type="entry name" value="HAMP"/>
    <property type="match status" value="1"/>
</dbReference>
<dbReference type="Pfam" id="PF00672">
    <property type="entry name" value="HAMP"/>
    <property type="match status" value="1"/>
</dbReference>
<evidence type="ECO:0000256" key="3">
    <source>
        <dbReference type="PROSITE-ProRule" id="PRU00284"/>
    </source>
</evidence>
<evidence type="ECO:0000259" key="8">
    <source>
        <dbReference type="PROSITE" id="PS50885"/>
    </source>
</evidence>
<comment type="similarity">
    <text evidence="2">Belongs to the methyl-accepting chemotaxis (MCP) protein family.</text>
</comment>
<evidence type="ECO:0000313" key="9">
    <source>
        <dbReference type="EMBL" id="MXR51541.1"/>
    </source>
</evidence>
<keyword evidence="6" id="KW-0812">Transmembrane</keyword>
<feature type="domain" description="Methyl-accepting transducer" evidence="7">
    <location>
        <begin position="245"/>
        <end position="481"/>
    </location>
</feature>
<feature type="compositionally biased region" description="Low complexity" evidence="5">
    <location>
        <begin position="296"/>
        <end position="306"/>
    </location>
</feature>
<dbReference type="CDD" id="cd11386">
    <property type="entry name" value="MCP_signal"/>
    <property type="match status" value="1"/>
</dbReference>
<proteinExistence type="inferred from homology"/>
<name>A0A6B0T8J7_9EURY</name>
<dbReference type="Gene3D" id="1.10.287.950">
    <property type="entry name" value="Methyl-accepting chemotaxis protein"/>
    <property type="match status" value="1"/>
</dbReference>
<keyword evidence="6" id="KW-0472">Membrane</keyword>
<dbReference type="PANTHER" id="PTHR32089:SF112">
    <property type="entry name" value="LYSOZYME-LIKE PROTEIN-RELATED"/>
    <property type="match status" value="1"/>
</dbReference>
<evidence type="ECO:0000259" key="7">
    <source>
        <dbReference type="PROSITE" id="PS50111"/>
    </source>
</evidence>
<evidence type="ECO:0000256" key="5">
    <source>
        <dbReference type="SAM" id="MobiDB-lite"/>
    </source>
</evidence>
<evidence type="ECO:0000256" key="4">
    <source>
        <dbReference type="SAM" id="Coils"/>
    </source>
</evidence>
<dbReference type="Pfam" id="PF00015">
    <property type="entry name" value="MCPsignal"/>
    <property type="match status" value="1"/>
</dbReference>
<feature type="transmembrane region" description="Helical" evidence="6">
    <location>
        <begin position="14"/>
        <end position="34"/>
    </location>
</feature>
<dbReference type="GO" id="GO:0006935">
    <property type="term" value="P:chemotaxis"/>
    <property type="evidence" value="ECO:0007669"/>
    <property type="project" value="InterPro"/>
</dbReference>
<protein>
    <submittedName>
        <fullName evidence="9">HAMP domain-containing protein</fullName>
    </submittedName>
</protein>
<dbReference type="SUPFAM" id="SSF158472">
    <property type="entry name" value="HAMP domain-like"/>
    <property type="match status" value="1"/>
</dbReference>
<dbReference type="CDD" id="cd06225">
    <property type="entry name" value="HAMP"/>
    <property type="match status" value="1"/>
</dbReference>
<dbReference type="PANTHER" id="PTHR32089">
    <property type="entry name" value="METHYL-ACCEPTING CHEMOTAXIS PROTEIN MCPB"/>
    <property type="match status" value="1"/>
</dbReference>
<dbReference type="RefSeq" id="WP_159763703.1">
    <property type="nucleotide sequence ID" value="NZ_WUUT01000002.1"/>
</dbReference>
<dbReference type="Gene3D" id="6.10.340.10">
    <property type="match status" value="1"/>
</dbReference>
<evidence type="ECO:0000313" key="10">
    <source>
        <dbReference type="Proteomes" id="UP000466535"/>
    </source>
</evidence>
<keyword evidence="4" id="KW-0175">Coiled coil</keyword>
<sequence>MDLLGITESVERKVFTAVLIQFLVTIGIFLTPFVLSGAVWFALAGALFLGAVLAMYNTILIVRTDFTEPVARLEETAEEIARGNLDVDLPESDQTDEIGSLIRSFEEMHAYLGTVSTQADALAAQRFDDPALDEEIPGEFGASLSRMADNLQSHTEELEEMTDRLERRSERLDDLVAAFGEAAERAQAGDLTATIDPEELETDEQQHLELVENYNQLVETLAETIREVKSFAAEVSAASDDAERSMDEIDDASSAVSRSVQEISDGAAGQSEDLQAISEEINTLSATVEEIAASADDAATTAQGAADRSRSGRESAEAALDELDELEHGIGGTADAVEDLAEQVGEIDEIVSFIEEIAEETNMLALNASIEAARADQSGDGFAVVADEVKSLAEETREYAGEISDRIATVQQASQRTVADVQEMESQVSESLGTIETALVDFEEIVDEITTVNQTMQEISDATDEQAKTTQEVVGMIDDVASVSEETTAEAENVAAAADQQASSVTAVTETIRGLSGQSDELRALLAEFTVADRQQTRRATAPTN</sequence>
<evidence type="ECO:0000256" key="1">
    <source>
        <dbReference type="ARBA" id="ARBA00023224"/>
    </source>
</evidence>
<dbReference type="EMBL" id="WUUT01000002">
    <property type="protein sequence ID" value="MXR51541.1"/>
    <property type="molecule type" value="Genomic_DNA"/>
</dbReference>
<feature type="coiled-coil region" evidence="4">
    <location>
        <begin position="144"/>
        <end position="178"/>
    </location>
</feature>
<reference evidence="9 10" key="1">
    <citation type="submission" date="2019-12" db="EMBL/GenBank/DDBJ databases">
        <title>Isolation and characterization of three novel carbon monoxide-oxidizing members of Halobacteria from salione crusts and soils.</title>
        <authorList>
            <person name="Myers M.R."/>
            <person name="King G.M."/>
        </authorList>
    </citation>
    <scope>NUCLEOTIDE SEQUENCE [LARGE SCALE GENOMIC DNA]</scope>
    <source>
        <strain evidence="9 10">WSH3</strain>
    </source>
</reference>
<gene>
    <name evidence="9" type="ORF">GRX03_07980</name>
</gene>
<comment type="caution">
    <text evidence="9">The sequence shown here is derived from an EMBL/GenBank/DDBJ whole genome shotgun (WGS) entry which is preliminary data.</text>
</comment>
<feature type="region of interest" description="Disordered" evidence="5">
    <location>
        <begin position="296"/>
        <end position="316"/>
    </location>
</feature>
<feature type="transmembrane region" description="Helical" evidence="6">
    <location>
        <begin position="40"/>
        <end position="62"/>
    </location>
</feature>
<accession>A0A6B0T8J7</accession>
<dbReference type="InterPro" id="IPR003660">
    <property type="entry name" value="HAMP_dom"/>
</dbReference>